<protein>
    <submittedName>
        <fullName evidence="5">GntR family transcriptional regulator</fullName>
    </submittedName>
</protein>
<dbReference type="RefSeq" id="WP_107719656.1">
    <property type="nucleotide sequence ID" value="NZ_CP028475.1"/>
</dbReference>
<sequence>MVVSTIPEFSGDSDGTTQEYAYSRLRNAIIVGAFAPGTALTIRGLAQELNLSPTPIREAVRRLSSENAIQVLGNRRLKVPDMTLGRFEELAQLRISLETHATERAFPYISNVFIEHMRALDDQMDVVLAAGDLDALTRINQSFHKDLYRLNPHQAVVPMIESVWLQLGPFQRQAIKSIKTTAMVDRHKEMLAAMEARDVAALCAALESDIRDGSILLGRAMLQSQTEGTVA</sequence>
<dbReference type="InterPro" id="IPR036388">
    <property type="entry name" value="WH-like_DNA-bd_sf"/>
</dbReference>
<dbReference type="Gene3D" id="1.20.120.530">
    <property type="entry name" value="GntR ligand-binding domain-like"/>
    <property type="match status" value="1"/>
</dbReference>
<evidence type="ECO:0000313" key="6">
    <source>
        <dbReference type="Proteomes" id="UP000241447"/>
    </source>
</evidence>
<proteinExistence type="predicted"/>
<evidence type="ECO:0000256" key="2">
    <source>
        <dbReference type="ARBA" id="ARBA00023125"/>
    </source>
</evidence>
<dbReference type="InterPro" id="IPR000524">
    <property type="entry name" value="Tscrpt_reg_HTH_GntR"/>
</dbReference>
<dbReference type="Proteomes" id="UP000241447">
    <property type="component" value="Chromosome"/>
</dbReference>
<keyword evidence="1" id="KW-0805">Transcription regulation</keyword>
<dbReference type="SUPFAM" id="SSF48008">
    <property type="entry name" value="GntR ligand-binding domain-like"/>
    <property type="match status" value="1"/>
</dbReference>
<evidence type="ECO:0000259" key="4">
    <source>
        <dbReference type="PROSITE" id="PS50949"/>
    </source>
</evidence>
<dbReference type="GO" id="GO:0003700">
    <property type="term" value="F:DNA-binding transcription factor activity"/>
    <property type="evidence" value="ECO:0007669"/>
    <property type="project" value="InterPro"/>
</dbReference>
<dbReference type="Pfam" id="PF07729">
    <property type="entry name" value="FCD"/>
    <property type="match status" value="1"/>
</dbReference>
<keyword evidence="3" id="KW-0804">Transcription</keyword>
<dbReference type="InterPro" id="IPR036390">
    <property type="entry name" value="WH_DNA-bd_sf"/>
</dbReference>
<dbReference type="PANTHER" id="PTHR43537:SF39">
    <property type="entry name" value="HTH-TYPE TRANSCRIPTIONAL REGULATOR MCBR"/>
    <property type="match status" value="1"/>
</dbReference>
<dbReference type="AlphaFoldDB" id="A0A2R4M276"/>
<dbReference type="PROSITE" id="PS50949">
    <property type="entry name" value="HTH_GNTR"/>
    <property type="match status" value="1"/>
</dbReference>
<dbReference type="PANTHER" id="PTHR43537">
    <property type="entry name" value="TRANSCRIPTIONAL REGULATOR, GNTR FAMILY"/>
    <property type="match status" value="1"/>
</dbReference>
<dbReference type="SMART" id="SM00895">
    <property type="entry name" value="FCD"/>
    <property type="match status" value="1"/>
</dbReference>
<evidence type="ECO:0000256" key="3">
    <source>
        <dbReference type="ARBA" id="ARBA00023163"/>
    </source>
</evidence>
<dbReference type="SUPFAM" id="SSF46785">
    <property type="entry name" value="Winged helix' DNA-binding domain"/>
    <property type="match status" value="1"/>
</dbReference>
<name>A0A2R4M276_9RHOB</name>
<dbReference type="Pfam" id="PF00392">
    <property type="entry name" value="GntR"/>
    <property type="match status" value="1"/>
</dbReference>
<dbReference type="SMART" id="SM00345">
    <property type="entry name" value="HTH_GNTR"/>
    <property type="match status" value="1"/>
</dbReference>
<dbReference type="Gene3D" id="1.10.10.10">
    <property type="entry name" value="Winged helix-like DNA-binding domain superfamily/Winged helix DNA-binding domain"/>
    <property type="match status" value="1"/>
</dbReference>
<dbReference type="KEGG" id="cbak:DA792_09050"/>
<reference evidence="5 6" key="1">
    <citation type="submission" date="2018-03" db="EMBL/GenBank/DDBJ databases">
        <title>The Complete Genome of Celeribacter baekdonensis strain LH4, a Thiosulfate-Oxidizing Alphaproteobacterium Isolated from Gulf of Mexico Continental Slope Sediments.</title>
        <authorList>
            <person name="Flood B.E."/>
            <person name="Bailey J.V."/>
            <person name="Leprich D."/>
        </authorList>
    </citation>
    <scope>NUCLEOTIDE SEQUENCE [LARGE SCALE GENOMIC DNA]</scope>
    <source>
        <strain evidence="5 6">LH4</strain>
    </source>
</reference>
<organism evidence="5 6">
    <name type="scientific">Celeribacter baekdonensis</name>
    <dbReference type="NCBI Taxonomy" id="875171"/>
    <lineage>
        <taxon>Bacteria</taxon>
        <taxon>Pseudomonadati</taxon>
        <taxon>Pseudomonadota</taxon>
        <taxon>Alphaproteobacteria</taxon>
        <taxon>Rhodobacterales</taxon>
        <taxon>Roseobacteraceae</taxon>
        <taxon>Celeribacter</taxon>
    </lineage>
</organism>
<gene>
    <name evidence="5" type="ORF">DA792_09050</name>
</gene>
<evidence type="ECO:0000256" key="1">
    <source>
        <dbReference type="ARBA" id="ARBA00023015"/>
    </source>
</evidence>
<accession>A0A2R4M276</accession>
<dbReference type="InterPro" id="IPR008920">
    <property type="entry name" value="TF_FadR/GntR_C"/>
</dbReference>
<dbReference type="InterPro" id="IPR011711">
    <property type="entry name" value="GntR_C"/>
</dbReference>
<feature type="domain" description="HTH gntR-type" evidence="4">
    <location>
        <begin position="15"/>
        <end position="82"/>
    </location>
</feature>
<evidence type="ECO:0000313" key="5">
    <source>
        <dbReference type="EMBL" id="AVW91209.1"/>
    </source>
</evidence>
<dbReference type="GO" id="GO:0003677">
    <property type="term" value="F:DNA binding"/>
    <property type="evidence" value="ECO:0007669"/>
    <property type="project" value="UniProtKB-KW"/>
</dbReference>
<keyword evidence="2" id="KW-0238">DNA-binding</keyword>
<dbReference type="OrthoDB" id="9815654at2"/>
<dbReference type="EMBL" id="CP028475">
    <property type="protein sequence ID" value="AVW91209.1"/>
    <property type="molecule type" value="Genomic_DNA"/>
</dbReference>